<dbReference type="PANTHER" id="PTHR43303:SF4">
    <property type="entry name" value="NADPH DEHYDROGENASE C23G7.10C-RELATED"/>
    <property type="match status" value="1"/>
</dbReference>
<dbReference type="InterPro" id="IPR023663">
    <property type="entry name" value="NADPH_DH_bac"/>
</dbReference>
<name>A0A5J5I0M5_9BACI</name>
<dbReference type="SUPFAM" id="SSF51395">
    <property type="entry name" value="FMN-linked oxidoreductases"/>
    <property type="match status" value="1"/>
</dbReference>
<evidence type="ECO:0000256" key="4">
    <source>
        <dbReference type="ARBA" id="ARBA00022643"/>
    </source>
</evidence>
<feature type="binding site" evidence="7">
    <location>
        <begin position="307"/>
        <end position="308"/>
    </location>
    <ligand>
        <name>FMN</name>
        <dbReference type="ChEBI" id="CHEBI:58210"/>
    </ligand>
</feature>
<keyword evidence="3 7" id="KW-0285">Flavoprotein</keyword>
<accession>A0A5J5I0M5</accession>
<comment type="caution">
    <text evidence="7">Lacks conserved residue(s) required for the propagation of feature annotation.</text>
</comment>
<feature type="binding site" evidence="7">
    <location>
        <position position="215"/>
    </location>
    <ligand>
        <name>FMN</name>
        <dbReference type="ChEBI" id="CHEBI:58210"/>
    </ligand>
</feature>
<dbReference type="InterPro" id="IPR044152">
    <property type="entry name" value="YqjM-like"/>
</dbReference>
<feature type="binding site" evidence="7">
    <location>
        <begin position="164"/>
        <end position="167"/>
    </location>
    <ligand>
        <name>substrate</name>
    </ligand>
</feature>
<dbReference type="EC" id="1.6.99.1" evidence="7"/>
<keyword evidence="10" id="KW-1185">Reference proteome</keyword>
<comment type="function">
    <text evidence="7">Catalyzes the reduction of the double bond of an array of alpha,beta-unsaturated aldehydes and ketones. It also reduces the nitro group of nitroester and nitroaromatic compounds. It could have a role in detoxification processes.</text>
</comment>
<keyword evidence="6 7" id="KW-0560">Oxidoreductase</keyword>
<sequence length="351" mass="39437">MIVKLFSPFTIKDVVLKNRIVMSPMCMYSSFNRDGYVSKFHHMHYLSRAMGQVGLIILESTAVEPQGRISMKDLGIWDDNHIEGLSELVQEIHRFGSKAGIQLSHAGRKADVEGEIYAPSPIPYKQDQPVPDELSISEVKAIIYQFKEAARRTKAAGFDVIELHGAHGYLINQFLSPLSNHRSDLYGGTRENRYRFLEEIVDGINEVWDGPLFVRLSVNEYHPEGNTIDDMVYIAKRMKEQGVDLIDCSSGAIVPAKIDVFPGYQVPLAEKIRQDAGIATGAVGLITNALHAEEIVKNNRADLIFIARELLRNPYWPLKAASELGVSITGPGQYLKAWEEALPRKEVWYPN</sequence>
<dbReference type="InterPro" id="IPR001155">
    <property type="entry name" value="OxRdtase_FMN_N"/>
</dbReference>
<dbReference type="Pfam" id="PF00724">
    <property type="entry name" value="Oxidored_FMN"/>
    <property type="match status" value="1"/>
</dbReference>
<dbReference type="InterPro" id="IPR013785">
    <property type="entry name" value="Aldolase_TIM"/>
</dbReference>
<comment type="caution">
    <text evidence="9">The sequence shown here is derived from an EMBL/GenBank/DDBJ whole genome shotgun (WGS) entry which is preliminary data.</text>
</comment>
<comment type="subunit">
    <text evidence="7">Homotetramer.</text>
</comment>
<dbReference type="HAMAP" id="MF_01614">
    <property type="entry name" value="NamA"/>
    <property type="match status" value="1"/>
</dbReference>
<dbReference type="Proteomes" id="UP000326671">
    <property type="component" value="Unassembled WGS sequence"/>
</dbReference>
<evidence type="ECO:0000313" key="10">
    <source>
        <dbReference type="Proteomes" id="UP000326671"/>
    </source>
</evidence>
<evidence type="ECO:0000256" key="6">
    <source>
        <dbReference type="ARBA" id="ARBA00023002"/>
    </source>
</evidence>
<comment type="cofactor">
    <cofactor evidence="1 7">
        <name>FMN</name>
        <dbReference type="ChEBI" id="CHEBI:58210"/>
    </cofactor>
</comment>
<organism evidence="9 10">
    <name type="scientific">Niallia endozanthoxylica</name>
    <dbReference type="NCBI Taxonomy" id="2036016"/>
    <lineage>
        <taxon>Bacteria</taxon>
        <taxon>Bacillati</taxon>
        <taxon>Bacillota</taxon>
        <taxon>Bacilli</taxon>
        <taxon>Bacillales</taxon>
        <taxon>Bacillaceae</taxon>
        <taxon>Niallia</taxon>
    </lineage>
</organism>
<keyword evidence="5 7" id="KW-0521">NADP</keyword>
<dbReference type="GO" id="GO:0050661">
    <property type="term" value="F:NADP binding"/>
    <property type="evidence" value="ECO:0007669"/>
    <property type="project" value="UniProtKB-UniRule"/>
</dbReference>
<dbReference type="EMBL" id="VYKL01000014">
    <property type="protein sequence ID" value="KAA9027059.1"/>
    <property type="molecule type" value="Genomic_DNA"/>
</dbReference>
<dbReference type="CDD" id="cd02932">
    <property type="entry name" value="OYE_YqiM_FMN"/>
    <property type="match status" value="1"/>
</dbReference>
<evidence type="ECO:0000256" key="1">
    <source>
        <dbReference type="ARBA" id="ARBA00001917"/>
    </source>
</evidence>
<evidence type="ECO:0000256" key="3">
    <source>
        <dbReference type="ARBA" id="ARBA00022630"/>
    </source>
</evidence>
<evidence type="ECO:0000256" key="7">
    <source>
        <dbReference type="HAMAP-Rule" id="MF_01614"/>
    </source>
</evidence>
<dbReference type="GO" id="GO:0003959">
    <property type="term" value="F:NADPH dehydrogenase activity"/>
    <property type="evidence" value="ECO:0007669"/>
    <property type="project" value="UniProtKB-UniRule"/>
</dbReference>
<comment type="catalytic activity">
    <reaction evidence="7">
        <text>A + NADPH + H(+) = AH2 + NADP(+)</text>
        <dbReference type="Rhea" id="RHEA:13149"/>
        <dbReference type="ChEBI" id="CHEBI:13193"/>
        <dbReference type="ChEBI" id="CHEBI:15378"/>
        <dbReference type="ChEBI" id="CHEBI:17499"/>
        <dbReference type="ChEBI" id="CHEBI:57783"/>
        <dbReference type="ChEBI" id="CHEBI:58349"/>
        <dbReference type="EC" id="1.6.99.1"/>
    </reaction>
</comment>
<gene>
    <name evidence="7 9" type="primary">namA</name>
    <name evidence="9" type="ORF">F4V44_07035</name>
</gene>
<evidence type="ECO:0000313" key="9">
    <source>
        <dbReference type="EMBL" id="KAA9027059.1"/>
    </source>
</evidence>
<comment type="similarity">
    <text evidence="7">Belongs to the NADH:flavin oxidoreductase/NADH oxidase family. NamA subfamily.</text>
</comment>
<feature type="binding site" evidence="7">
    <location>
        <position position="102"/>
    </location>
    <ligand>
        <name>FMN</name>
        <dbReference type="ChEBI" id="CHEBI:58210"/>
    </ligand>
</feature>
<feature type="binding site" evidence="7">
    <location>
        <position position="28"/>
    </location>
    <ligand>
        <name>substrate</name>
    </ligand>
</feature>
<keyword evidence="2 7" id="KW-0216">Detoxification</keyword>
<feature type="domain" description="NADH:flavin oxidoreductase/NADH oxidase N-terminal" evidence="8">
    <location>
        <begin position="4"/>
        <end position="324"/>
    </location>
</feature>
<dbReference type="NCBIfam" id="NF010047">
    <property type="entry name" value="PRK13523.1"/>
    <property type="match status" value="1"/>
</dbReference>
<evidence type="ECO:0000256" key="5">
    <source>
        <dbReference type="ARBA" id="ARBA00022857"/>
    </source>
</evidence>
<dbReference type="GO" id="GO:0009636">
    <property type="term" value="P:response to toxic substance"/>
    <property type="evidence" value="ECO:0007669"/>
    <property type="project" value="UniProtKB-KW"/>
</dbReference>
<evidence type="ECO:0000259" key="8">
    <source>
        <dbReference type="Pfam" id="PF00724"/>
    </source>
</evidence>
<reference evidence="9 10" key="1">
    <citation type="submission" date="2019-09" db="EMBL/GenBank/DDBJ databases">
        <title>Whole genome sequences of isolates from the Mars Exploration Rovers.</title>
        <authorList>
            <person name="Seuylemezian A."/>
            <person name="Vaishampayan P."/>
        </authorList>
    </citation>
    <scope>NUCLEOTIDE SEQUENCE [LARGE SCALE GENOMIC DNA]</scope>
    <source>
        <strain evidence="9 10">MER_TA_151</strain>
    </source>
</reference>
<protein>
    <recommendedName>
        <fullName evidence="7">NADPH dehydrogenase</fullName>
        <ecNumber evidence="7">1.6.99.1</ecNumber>
    </recommendedName>
</protein>
<proteinExistence type="inferred from homology"/>
<dbReference type="Gene3D" id="3.20.20.70">
    <property type="entry name" value="Aldolase class I"/>
    <property type="match status" value="1"/>
</dbReference>
<feature type="binding site" evidence="7">
    <location>
        <begin position="23"/>
        <end position="26"/>
    </location>
    <ligand>
        <name>FMN</name>
        <dbReference type="ChEBI" id="CHEBI:58210"/>
    </ligand>
</feature>
<dbReference type="PANTHER" id="PTHR43303">
    <property type="entry name" value="NADPH DEHYDROGENASE C23G7.10C-RELATED"/>
    <property type="match status" value="1"/>
</dbReference>
<dbReference type="GO" id="GO:0010181">
    <property type="term" value="F:FMN binding"/>
    <property type="evidence" value="ECO:0007669"/>
    <property type="project" value="UniProtKB-UniRule"/>
</dbReference>
<keyword evidence="4 7" id="KW-0288">FMN</keyword>
<dbReference type="AlphaFoldDB" id="A0A5J5I0M5"/>
<evidence type="ECO:0000256" key="2">
    <source>
        <dbReference type="ARBA" id="ARBA00022575"/>
    </source>
</evidence>
<dbReference type="OrthoDB" id="9772736at2"/>